<evidence type="ECO:0000313" key="4">
    <source>
        <dbReference type="EMBL" id="SDY77439.1"/>
    </source>
</evidence>
<dbReference type="InterPro" id="IPR032820">
    <property type="entry name" value="ATPase_put"/>
</dbReference>
<sequence>MSDNSDADRLAALEAKLAAKRPKPDKHHMEEHHSQAQLAWRMVIELVAGLGIGFGIGYGLDFLLGTTPWLMVVFVLLGFAAGVKTMISSAKEMQGQLDPAAALNEPGAGAPNDGDKDG</sequence>
<evidence type="ECO:0000256" key="1">
    <source>
        <dbReference type="PIRNR" id="PIRNR032126"/>
    </source>
</evidence>
<dbReference type="AlphaFoldDB" id="A0A1H3MMX4"/>
<accession>A0A1H3MMX4</accession>
<dbReference type="Pfam" id="PF09527">
    <property type="entry name" value="ATPase_gene1"/>
    <property type="match status" value="1"/>
</dbReference>
<keyword evidence="1" id="KW-0406">Ion transport</keyword>
<dbReference type="RefSeq" id="WP_092643317.1">
    <property type="nucleotide sequence ID" value="NZ_FNPX01000003.1"/>
</dbReference>
<reference evidence="5" key="1">
    <citation type="submission" date="2016-10" db="EMBL/GenBank/DDBJ databases">
        <authorList>
            <person name="Varghese N."/>
            <person name="Submissions S."/>
        </authorList>
    </citation>
    <scope>NUCLEOTIDE SEQUENCE [LARGE SCALE GENOMIC DNA]</scope>
    <source>
        <strain evidence="5">DSM 100420</strain>
    </source>
</reference>
<dbReference type="STRING" id="1244108.SAMN05444004_103104"/>
<dbReference type="GO" id="GO:0045259">
    <property type="term" value="C:proton-transporting ATP synthase complex"/>
    <property type="evidence" value="ECO:0007669"/>
    <property type="project" value="UniProtKB-UniRule"/>
</dbReference>
<evidence type="ECO:0000256" key="3">
    <source>
        <dbReference type="SAM" id="Phobius"/>
    </source>
</evidence>
<dbReference type="OrthoDB" id="15401at2"/>
<comment type="function">
    <text evidence="1">A possible function for this protein is to guide the assembly of the membrane sector of the ATPase enzyme complex.</text>
</comment>
<feature type="transmembrane region" description="Helical" evidence="3">
    <location>
        <begin position="38"/>
        <end position="60"/>
    </location>
</feature>
<keyword evidence="1" id="KW-0375">Hydrogen ion transport</keyword>
<dbReference type="EMBL" id="FNPX01000003">
    <property type="protein sequence ID" value="SDY77439.1"/>
    <property type="molecule type" value="Genomic_DNA"/>
</dbReference>
<dbReference type="InterPro" id="IPR016989">
    <property type="entry name" value="Atp1_alphaprobac"/>
</dbReference>
<feature type="region of interest" description="Disordered" evidence="2">
    <location>
        <begin position="95"/>
        <end position="118"/>
    </location>
</feature>
<dbReference type="Proteomes" id="UP000198914">
    <property type="component" value="Unassembled WGS sequence"/>
</dbReference>
<organism evidence="4 5">
    <name type="scientific">Jannaschia faecimaris</name>
    <dbReference type="NCBI Taxonomy" id="1244108"/>
    <lineage>
        <taxon>Bacteria</taxon>
        <taxon>Pseudomonadati</taxon>
        <taxon>Pseudomonadota</taxon>
        <taxon>Alphaproteobacteria</taxon>
        <taxon>Rhodobacterales</taxon>
        <taxon>Roseobacteraceae</taxon>
        <taxon>Jannaschia</taxon>
    </lineage>
</organism>
<keyword evidence="5" id="KW-1185">Reference proteome</keyword>
<name>A0A1H3MMX4_9RHOB</name>
<evidence type="ECO:0000256" key="2">
    <source>
        <dbReference type="SAM" id="MobiDB-lite"/>
    </source>
</evidence>
<evidence type="ECO:0000313" key="5">
    <source>
        <dbReference type="Proteomes" id="UP000198914"/>
    </source>
</evidence>
<keyword evidence="1" id="KW-0813">Transport</keyword>
<protein>
    <recommendedName>
        <fullName evidence="1">ATP synthase protein I</fullName>
    </recommendedName>
</protein>
<proteinExistence type="inferred from homology"/>
<dbReference type="GO" id="GO:1902600">
    <property type="term" value="P:proton transmembrane transport"/>
    <property type="evidence" value="ECO:0007669"/>
    <property type="project" value="UniProtKB-KW"/>
</dbReference>
<comment type="similarity">
    <text evidence="1">Belongs to the bacterial AtpI family.</text>
</comment>
<feature type="transmembrane region" description="Helical" evidence="3">
    <location>
        <begin position="66"/>
        <end position="87"/>
    </location>
</feature>
<keyword evidence="3" id="KW-1133">Transmembrane helix</keyword>
<keyword evidence="1 3" id="KW-0472">Membrane</keyword>
<dbReference type="PIRSF" id="PIRSF032126">
    <property type="entry name" value="F0F1_ATP_synthase_subunit_I"/>
    <property type="match status" value="1"/>
</dbReference>
<gene>
    <name evidence="4" type="ORF">SAMN05444004_103104</name>
</gene>
<keyword evidence="3" id="KW-0812">Transmembrane</keyword>